<organism evidence="1">
    <name type="scientific">Fagus sylvatica</name>
    <name type="common">Beechnut</name>
    <dbReference type="NCBI Taxonomy" id="28930"/>
    <lineage>
        <taxon>Eukaryota</taxon>
        <taxon>Viridiplantae</taxon>
        <taxon>Streptophyta</taxon>
        <taxon>Embryophyta</taxon>
        <taxon>Tracheophyta</taxon>
        <taxon>Spermatophyta</taxon>
        <taxon>Magnoliopsida</taxon>
        <taxon>eudicotyledons</taxon>
        <taxon>Gunneridae</taxon>
        <taxon>Pentapetalae</taxon>
        <taxon>rosids</taxon>
        <taxon>fabids</taxon>
        <taxon>Fagales</taxon>
        <taxon>Fagaceae</taxon>
        <taxon>Fagus</taxon>
    </lineage>
</organism>
<dbReference type="EMBL" id="OIVN01005525">
    <property type="protein sequence ID" value="SPD22836.1"/>
    <property type="molecule type" value="Genomic_DNA"/>
</dbReference>
<sequence length="142" mass="16273">MVLNVDMPIVYWLIQDGWNGRTVKRKRVFATLKVLGTVLKQLTNEVPEELKRLMESDAEMTEEIAYNIIPLDGHTLTNAIVHMLEVRAAVSALKYYRGLPKLPVDFPIPATRNADMLDFLHYIFGFQVCVSMILNMEVEMFG</sequence>
<gene>
    <name evidence="1" type="ORF">FSB_LOCUS50718</name>
</gene>
<evidence type="ECO:0000313" key="1">
    <source>
        <dbReference type="EMBL" id="SPD22836.1"/>
    </source>
</evidence>
<dbReference type="AlphaFoldDB" id="A0A2N9IA91"/>
<accession>A0A2N9IA91</accession>
<protein>
    <submittedName>
        <fullName evidence="1">Uncharacterized protein</fullName>
    </submittedName>
</protein>
<reference evidence="1" key="1">
    <citation type="submission" date="2018-02" db="EMBL/GenBank/DDBJ databases">
        <authorList>
            <person name="Cohen D.B."/>
            <person name="Kent A.D."/>
        </authorList>
    </citation>
    <scope>NUCLEOTIDE SEQUENCE</scope>
</reference>
<name>A0A2N9IA91_FAGSY</name>
<proteinExistence type="predicted"/>